<comment type="similarity">
    <text evidence="1">Belongs to the ComF/GntX family.</text>
</comment>
<protein>
    <submittedName>
        <fullName evidence="4">Competence protein F, putative</fullName>
    </submittedName>
</protein>
<feature type="domain" description="Phosphoribosyltransferase" evidence="2">
    <location>
        <begin position="150"/>
        <end position="242"/>
    </location>
</feature>
<dbReference type="RefSeq" id="WP_006979355.1">
    <property type="nucleotide sequence ID" value="NZ_ABVL01000005.1"/>
</dbReference>
<evidence type="ECO:0000256" key="1">
    <source>
        <dbReference type="ARBA" id="ARBA00008007"/>
    </source>
</evidence>
<proteinExistence type="inferred from homology"/>
<keyword evidence="5" id="KW-1185">Reference proteome</keyword>
<comment type="caution">
    <text evidence="4">The sequence shown here is derived from an EMBL/GenBank/DDBJ whole genome shotgun (WGS) entry which is preliminary data.</text>
</comment>
<dbReference type="InterPro" id="IPR000836">
    <property type="entry name" value="PRTase_dom"/>
</dbReference>
<evidence type="ECO:0000259" key="2">
    <source>
        <dbReference type="Pfam" id="PF00156"/>
    </source>
</evidence>
<dbReference type="Pfam" id="PF18912">
    <property type="entry name" value="DZR_2"/>
    <property type="match status" value="1"/>
</dbReference>
<organism evidence="4 5">
    <name type="scientific">Chthoniobacter flavus Ellin428</name>
    <dbReference type="NCBI Taxonomy" id="497964"/>
    <lineage>
        <taxon>Bacteria</taxon>
        <taxon>Pseudomonadati</taxon>
        <taxon>Verrucomicrobiota</taxon>
        <taxon>Spartobacteria</taxon>
        <taxon>Chthoniobacterales</taxon>
        <taxon>Chthoniobacteraceae</taxon>
        <taxon>Chthoniobacter</taxon>
    </lineage>
</organism>
<dbReference type="EMBL" id="ABVL01000005">
    <property type="protein sequence ID" value="EDY20106.1"/>
    <property type="molecule type" value="Genomic_DNA"/>
</dbReference>
<reference evidence="4 5" key="1">
    <citation type="journal article" date="2011" name="J. Bacteriol.">
        <title>Genome sequence of Chthoniobacter flavus Ellin428, an aerobic heterotrophic soil bacterium.</title>
        <authorList>
            <person name="Kant R."/>
            <person name="van Passel M.W."/>
            <person name="Palva A."/>
            <person name="Lucas S."/>
            <person name="Lapidus A."/>
            <person name="Glavina Del Rio T."/>
            <person name="Dalin E."/>
            <person name="Tice H."/>
            <person name="Bruce D."/>
            <person name="Goodwin L."/>
            <person name="Pitluck S."/>
            <person name="Larimer F.W."/>
            <person name="Land M.L."/>
            <person name="Hauser L."/>
            <person name="Sangwan P."/>
            <person name="de Vos W.M."/>
            <person name="Janssen P.H."/>
            <person name="Smidt H."/>
        </authorList>
    </citation>
    <scope>NUCLEOTIDE SEQUENCE [LARGE SCALE GENOMIC DNA]</scope>
    <source>
        <strain evidence="4 5">Ellin428</strain>
    </source>
</reference>
<dbReference type="PANTHER" id="PTHR47505">
    <property type="entry name" value="DNA UTILIZATION PROTEIN YHGH"/>
    <property type="match status" value="1"/>
</dbReference>
<accession>B4CZE2</accession>
<dbReference type="FunCoup" id="B4CZE2">
    <property type="interactions" value="263"/>
</dbReference>
<dbReference type="SUPFAM" id="SSF53271">
    <property type="entry name" value="PRTase-like"/>
    <property type="match status" value="1"/>
</dbReference>
<evidence type="ECO:0000259" key="3">
    <source>
        <dbReference type="Pfam" id="PF18912"/>
    </source>
</evidence>
<dbReference type="InterPro" id="IPR051910">
    <property type="entry name" value="ComF/GntX_DNA_util-trans"/>
</dbReference>
<dbReference type="eggNOG" id="COG1040">
    <property type="taxonomic scope" value="Bacteria"/>
</dbReference>
<dbReference type="InterPro" id="IPR029057">
    <property type="entry name" value="PRTase-like"/>
</dbReference>
<evidence type="ECO:0000313" key="5">
    <source>
        <dbReference type="Proteomes" id="UP000005824"/>
    </source>
</evidence>
<dbReference type="CDD" id="cd06223">
    <property type="entry name" value="PRTases_typeI"/>
    <property type="match status" value="1"/>
</dbReference>
<sequence length="243" mass="27643">MKIADVLRLTGQAFLDALYPPHCANCLADTPSGIHLCTKCAAQAPKIKAPFCSQCSQPFDGAIDDVFVCFQCEGRKLHFDCAIAPYRSRGVVREFIHRFKYERHFYLRQPLANWLAEALEDRRITDQPFDFLVPVPLHSTRYRERDFNQAEVLAKLLAKRAGKPVLAALKRIRYTTTQTRLDREQRMENLRNAFRVRHASRVQSRHLILVDDVFTTGSTVAECARVLRQAGAASVRVVTVARG</sequence>
<dbReference type="Gene3D" id="3.40.50.2020">
    <property type="match status" value="1"/>
</dbReference>
<dbReference type="PANTHER" id="PTHR47505:SF1">
    <property type="entry name" value="DNA UTILIZATION PROTEIN YHGH"/>
    <property type="match status" value="1"/>
</dbReference>
<dbReference type="InParanoid" id="B4CZE2"/>
<dbReference type="STRING" id="497964.CfE428DRAFT_2030"/>
<dbReference type="Pfam" id="PF00156">
    <property type="entry name" value="Pribosyltran"/>
    <property type="match status" value="1"/>
</dbReference>
<dbReference type="Proteomes" id="UP000005824">
    <property type="component" value="Unassembled WGS sequence"/>
</dbReference>
<feature type="domain" description="Double zinc ribbon" evidence="3">
    <location>
        <begin position="14"/>
        <end position="72"/>
    </location>
</feature>
<dbReference type="AlphaFoldDB" id="B4CZE2"/>
<evidence type="ECO:0000313" key="4">
    <source>
        <dbReference type="EMBL" id="EDY20106.1"/>
    </source>
</evidence>
<name>B4CZE2_9BACT</name>
<dbReference type="InterPro" id="IPR044005">
    <property type="entry name" value="DZR_2"/>
</dbReference>
<gene>
    <name evidence="4" type="ORF">CfE428DRAFT_2030</name>
</gene>